<dbReference type="AlphaFoldDB" id="A0ABD0NUK4"/>
<name>A0ABD0NUK4_CIRMR</name>
<evidence type="ECO:0000256" key="1">
    <source>
        <dbReference type="SAM" id="MobiDB-lite"/>
    </source>
</evidence>
<evidence type="ECO:0000313" key="2">
    <source>
        <dbReference type="EMBL" id="KAL0165574.1"/>
    </source>
</evidence>
<organism evidence="2 3">
    <name type="scientific">Cirrhinus mrigala</name>
    <name type="common">Mrigala</name>
    <dbReference type="NCBI Taxonomy" id="683832"/>
    <lineage>
        <taxon>Eukaryota</taxon>
        <taxon>Metazoa</taxon>
        <taxon>Chordata</taxon>
        <taxon>Craniata</taxon>
        <taxon>Vertebrata</taxon>
        <taxon>Euteleostomi</taxon>
        <taxon>Actinopterygii</taxon>
        <taxon>Neopterygii</taxon>
        <taxon>Teleostei</taxon>
        <taxon>Ostariophysi</taxon>
        <taxon>Cypriniformes</taxon>
        <taxon>Cyprinidae</taxon>
        <taxon>Labeoninae</taxon>
        <taxon>Labeonini</taxon>
        <taxon>Cirrhinus</taxon>
    </lineage>
</organism>
<dbReference type="Proteomes" id="UP001529510">
    <property type="component" value="Unassembled WGS sequence"/>
</dbReference>
<proteinExistence type="predicted"/>
<dbReference type="EMBL" id="JAMKFB020000019">
    <property type="protein sequence ID" value="KAL0165574.1"/>
    <property type="molecule type" value="Genomic_DNA"/>
</dbReference>
<feature type="compositionally biased region" description="Pro residues" evidence="1">
    <location>
        <begin position="69"/>
        <end position="83"/>
    </location>
</feature>
<comment type="caution">
    <text evidence="2">The sequence shown here is derived from an EMBL/GenBank/DDBJ whole genome shotgun (WGS) entry which is preliminary data.</text>
</comment>
<accession>A0ABD0NUK4</accession>
<feature type="non-terminal residue" evidence="2">
    <location>
        <position position="89"/>
    </location>
</feature>
<evidence type="ECO:0000313" key="3">
    <source>
        <dbReference type="Proteomes" id="UP001529510"/>
    </source>
</evidence>
<feature type="non-terminal residue" evidence="2">
    <location>
        <position position="1"/>
    </location>
</feature>
<sequence>ATLPTEFETTSSPDDYDEMHINNNWTPFVDVSINELPKVTDVPAGDKTRQSSISVVGPQAPINWWPVPEINPPPRTLPLPTPQPDTFMK</sequence>
<feature type="region of interest" description="Disordered" evidence="1">
    <location>
        <begin position="66"/>
        <end position="89"/>
    </location>
</feature>
<protein>
    <submittedName>
        <fullName evidence="2">Uncharacterized protein</fullName>
    </submittedName>
</protein>
<gene>
    <name evidence="2" type="ORF">M9458_037418</name>
</gene>
<reference evidence="2 3" key="1">
    <citation type="submission" date="2024-05" db="EMBL/GenBank/DDBJ databases">
        <title>Genome sequencing and assembly of Indian major carp, Cirrhinus mrigala (Hamilton, 1822).</title>
        <authorList>
            <person name="Mohindra V."/>
            <person name="Chowdhury L.M."/>
            <person name="Lal K."/>
            <person name="Jena J.K."/>
        </authorList>
    </citation>
    <scope>NUCLEOTIDE SEQUENCE [LARGE SCALE GENOMIC DNA]</scope>
    <source>
        <strain evidence="2">CM1030</strain>
        <tissue evidence="2">Blood</tissue>
    </source>
</reference>
<keyword evidence="3" id="KW-1185">Reference proteome</keyword>